<dbReference type="Gene3D" id="3.40.50.10330">
    <property type="entry name" value="Probable inorganic polyphosphate/atp-NAD kinase, domain 1"/>
    <property type="match status" value="1"/>
</dbReference>
<protein>
    <recommendedName>
        <fullName evidence="1">DAGKc domain-containing protein</fullName>
    </recommendedName>
</protein>
<dbReference type="RefSeq" id="WP_126824871.1">
    <property type="nucleotide sequence ID" value="NZ_PIQG01000001.1"/>
</dbReference>
<name>A0A432ZN23_9GAMM</name>
<dbReference type="Pfam" id="PF19279">
    <property type="entry name" value="YegS_C"/>
    <property type="match status" value="1"/>
</dbReference>
<dbReference type="InterPro" id="IPR016064">
    <property type="entry name" value="NAD/diacylglycerol_kinase_sf"/>
</dbReference>
<dbReference type="Proteomes" id="UP000288279">
    <property type="component" value="Unassembled WGS sequence"/>
</dbReference>
<dbReference type="InterPro" id="IPR045540">
    <property type="entry name" value="YegS/DAGK_C"/>
</dbReference>
<organism evidence="2 3">
    <name type="scientific">Pseudidiomarina taiwanensis</name>
    <dbReference type="NCBI Taxonomy" id="337250"/>
    <lineage>
        <taxon>Bacteria</taxon>
        <taxon>Pseudomonadati</taxon>
        <taxon>Pseudomonadota</taxon>
        <taxon>Gammaproteobacteria</taxon>
        <taxon>Alteromonadales</taxon>
        <taxon>Idiomarinaceae</taxon>
        <taxon>Pseudidiomarina</taxon>
    </lineage>
</organism>
<gene>
    <name evidence="2" type="ORF">CWI83_01740</name>
</gene>
<comment type="caution">
    <text evidence="2">The sequence shown here is derived from an EMBL/GenBank/DDBJ whole genome shotgun (WGS) entry which is preliminary data.</text>
</comment>
<dbReference type="EMBL" id="PIQG01000001">
    <property type="protein sequence ID" value="RUO79261.1"/>
    <property type="molecule type" value="Genomic_DNA"/>
</dbReference>
<dbReference type="InterPro" id="IPR001206">
    <property type="entry name" value="Diacylglycerol_kinase_cat_dom"/>
</dbReference>
<dbReference type="Gene3D" id="2.60.200.40">
    <property type="match status" value="1"/>
</dbReference>
<evidence type="ECO:0000259" key="1">
    <source>
        <dbReference type="PROSITE" id="PS50146"/>
    </source>
</evidence>
<dbReference type="Pfam" id="PF00781">
    <property type="entry name" value="DAGK_cat"/>
    <property type="match status" value="1"/>
</dbReference>
<dbReference type="PROSITE" id="PS50146">
    <property type="entry name" value="DAGK"/>
    <property type="match status" value="1"/>
</dbReference>
<dbReference type="OrthoDB" id="142078at2"/>
<evidence type="ECO:0000313" key="3">
    <source>
        <dbReference type="Proteomes" id="UP000288279"/>
    </source>
</evidence>
<feature type="domain" description="DAGKc" evidence="1">
    <location>
        <begin position="1"/>
        <end position="139"/>
    </location>
</feature>
<dbReference type="InterPro" id="IPR017438">
    <property type="entry name" value="ATP-NAD_kinase_N"/>
</dbReference>
<accession>A0A432ZN23</accession>
<proteinExistence type="predicted"/>
<dbReference type="GO" id="GO:0016301">
    <property type="term" value="F:kinase activity"/>
    <property type="evidence" value="ECO:0007669"/>
    <property type="project" value="InterPro"/>
</dbReference>
<dbReference type="SUPFAM" id="SSF111331">
    <property type="entry name" value="NAD kinase/diacylglycerol kinase-like"/>
    <property type="match status" value="1"/>
</dbReference>
<sequence length="295" mass="32553">MSEHVVIYYQSQHRKARKLMREYKAFLLCQRWLKQLTVIGSANERHTDIERLSALREQVSRVYVVGGDGSINIVAEVFAQTDVSVWVIPAGTGNDFARDLGIEDSYWLLAPVGQMPPAVEQLKVAIGRANDYCFVNHLGAGLTVDLMRLQKGPFKKLFGKLSYTVALLLYLLMPKRKRSSWQVAGQTVYAQIVAVSRFIGGGIAVNPEAKRQRSLGRYLLVPAHPDGKLLGAFIAILRGQATPYLELSDITTIEVGTSDVAIELDGDARMLGPVTVTIEPQALTVAVPRSSHHLT</sequence>
<evidence type="ECO:0000313" key="2">
    <source>
        <dbReference type="EMBL" id="RUO79261.1"/>
    </source>
</evidence>
<reference evidence="2 3" key="1">
    <citation type="journal article" date="2011" name="Front. Microbiol.">
        <title>Genomic signatures of strain selection and enhancement in Bacillus atrophaeus var. globigii, a historical biowarfare simulant.</title>
        <authorList>
            <person name="Gibbons H.S."/>
            <person name="Broomall S.M."/>
            <person name="McNew L.A."/>
            <person name="Daligault H."/>
            <person name="Chapman C."/>
            <person name="Bruce D."/>
            <person name="Karavis M."/>
            <person name="Krepps M."/>
            <person name="McGregor P.A."/>
            <person name="Hong C."/>
            <person name="Park K.H."/>
            <person name="Akmal A."/>
            <person name="Feldman A."/>
            <person name="Lin J.S."/>
            <person name="Chang W.E."/>
            <person name="Higgs B.W."/>
            <person name="Demirev P."/>
            <person name="Lindquist J."/>
            <person name="Liem A."/>
            <person name="Fochler E."/>
            <person name="Read T.D."/>
            <person name="Tapia R."/>
            <person name="Johnson S."/>
            <person name="Bishop-Lilly K.A."/>
            <person name="Detter C."/>
            <person name="Han C."/>
            <person name="Sozhamannan S."/>
            <person name="Rosenzweig C.N."/>
            <person name="Skowronski E.W."/>
        </authorList>
    </citation>
    <scope>NUCLEOTIDE SEQUENCE [LARGE SCALE GENOMIC DNA]</scope>
    <source>
        <strain evidence="2 3">PIT1</strain>
    </source>
</reference>
<keyword evidence="3" id="KW-1185">Reference proteome</keyword>
<dbReference type="AlphaFoldDB" id="A0A432ZN23"/>